<reference evidence="13 14" key="1">
    <citation type="submission" date="2024-06" db="EMBL/GenBank/DDBJ databases">
        <title>Genomic Encyclopedia of Type Strains, Phase IV (KMG-IV): sequencing the most valuable type-strain genomes for metagenomic binning, comparative biology and taxonomic classification.</title>
        <authorList>
            <person name="Goeker M."/>
        </authorList>
    </citation>
    <scope>NUCLEOTIDE SEQUENCE [LARGE SCALE GENOMIC DNA]</scope>
    <source>
        <strain evidence="13 14">DSM 19730</strain>
    </source>
</reference>
<evidence type="ECO:0000313" key="13">
    <source>
        <dbReference type="EMBL" id="MET3663118.1"/>
    </source>
</evidence>
<dbReference type="Pfam" id="PF00512">
    <property type="entry name" value="HisKA"/>
    <property type="match status" value="1"/>
</dbReference>
<evidence type="ECO:0000259" key="11">
    <source>
        <dbReference type="PROSITE" id="PS50109"/>
    </source>
</evidence>
<evidence type="ECO:0000256" key="8">
    <source>
        <dbReference type="ARBA" id="ARBA00022777"/>
    </source>
</evidence>
<dbReference type="InterPro" id="IPR003661">
    <property type="entry name" value="HisK_dim/P_dom"/>
</dbReference>
<dbReference type="SMART" id="SM00304">
    <property type="entry name" value="HAMP"/>
    <property type="match status" value="1"/>
</dbReference>
<evidence type="ECO:0000256" key="2">
    <source>
        <dbReference type="ARBA" id="ARBA00004651"/>
    </source>
</evidence>
<dbReference type="InterPro" id="IPR003594">
    <property type="entry name" value="HATPase_dom"/>
</dbReference>
<evidence type="ECO:0000313" key="14">
    <source>
        <dbReference type="Proteomes" id="UP001549143"/>
    </source>
</evidence>
<keyword evidence="4" id="KW-1003">Cell membrane</keyword>
<dbReference type="SMART" id="SM00388">
    <property type="entry name" value="HisKA"/>
    <property type="match status" value="1"/>
</dbReference>
<dbReference type="SUPFAM" id="SSF47384">
    <property type="entry name" value="Homodimeric domain of signal transducing histidine kinase"/>
    <property type="match status" value="1"/>
</dbReference>
<dbReference type="CDD" id="cd00082">
    <property type="entry name" value="HisKA"/>
    <property type="match status" value="1"/>
</dbReference>
<evidence type="ECO:0000256" key="6">
    <source>
        <dbReference type="ARBA" id="ARBA00022679"/>
    </source>
</evidence>
<evidence type="ECO:0000256" key="4">
    <source>
        <dbReference type="ARBA" id="ARBA00022475"/>
    </source>
</evidence>
<comment type="caution">
    <text evidence="13">The sequence shown here is derived from an EMBL/GenBank/DDBJ whole genome shotgun (WGS) entry which is preliminary data.</text>
</comment>
<dbReference type="Gene3D" id="3.30.565.10">
    <property type="entry name" value="Histidine kinase-like ATPase, C-terminal domain"/>
    <property type="match status" value="1"/>
</dbReference>
<evidence type="ECO:0000256" key="5">
    <source>
        <dbReference type="ARBA" id="ARBA00022553"/>
    </source>
</evidence>
<dbReference type="SUPFAM" id="SSF158472">
    <property type="entry name" value="HAMP domain-like"/>
    <property type="match status" value="1"/>
</dbReference>
<evidence type="ECO:0000256" key="9">
    <source>
        <dbReference type="ARBA" id="ARBA00022840"/>
    </source>
</evidence>
<keyword evidence="5" id="KW-0597">Phosphoprotein</keyword>
<comment type="subcellular location">
    <subcellularLocation>
        <location evidence="2">Cell membrane</location>
        <topology evidence="2">Multi-pass membrane protein</topology>
    </subcellularLocation>
</comment>
<evidence type="ECO:0000256" key="10">
    <source>
        <dbReference type="SAM" id="Phobius"/>
    </source>
</evidence>
<keyword evidence="10" id="KW-1133">Transmembrane helix</keyword>
<dbReference type="Proteomes" id="UP001549143">
    <property type="component" value="Unassembled WGS sequence"/>
</dbReference>
<dbReference type="SMART" id="SM00387">
    <property type="entry name" value="HATPase_c"/>
    <property type="match status" value="1"/>
</dbReference>
<dbReference type="InterPro" id="IPR036890">
    <property type="entry name" value="HATPase_C_sf"/>
</dbReference>
<dbReference type="PROSITE" id="PS50885">
    <property type="entry name" value="HAMP"/>
    <property type="match status" value="1"/>
</dbReference>
<dbReference type="InterPro" id="IPR005467">
    <property type="entry name" value="His_kinase_dom"/>
</dbReference>
<dbReference type="GO" id="GO:0016301">
    <property type="term" value="F:kinase activity"/>
    <property type="evidence" value="ECO:0007669"/>
    <property type="project" value="UniProtKB-KW"/>
</dbReference>
<dbReference type="InterPro" id="IPR050980">
    <property type="entry name" value="2C_sensor_his_kinase"/>
</dbReference>
<dbReference type="CDD" id="cd00075">
    <property type="entry name" value="HATPase"/>
    <property type="match status" value="1"/>
</dbReference>
<keyword evidence="14" id="KW-1185">Reference proteome</keyword>
<dbReference type="EC" id="2.7.13.3" evidence="3"/>
<comment type="catalytic activity">
    <reaction evidence="1">
        <text>ATP + protein L-histidine = ADP + protein N-phospho-L-histidine.</text>
        <dbReference type="EC" id="2.7.13.3"/>
    </reaction>
</comment>
<name>A0ABV2KPW6_9HYPH</name>
<feature type="domain" description="HAMP" evidence="12">
    <location>
        <begin position="158"/>
        <end position="210"/>
    </location>
</feature>
<evidence type="ECO:0000259" key="12">
    <source>
        <dbReference type="PROSITE" id="PS50885"/>
    </source>
</evidence>
<keyword evidence="10" id="KW-0472">Membrane</keyword>
<dbReference type="RefSeq" id="WP_354152931.1">
    <property type="nucleotide sequence ID" value="NZ_JBEPMN010000019.1"/>
</dbReference>
<gene>
    <name evidence="13" type="ORF">ABID44_003473</name>
</gene>
<keyword evidence="6" id="KW-0808">Transferase</keyword>
<protein>
    <recommendedName>
        <fullName evidence="3">histidine kinase</fullName>
        <ecNumber evidence="3">2.7.13.3</ecNumber>
    </recommendedName>
</protein>
<dbReference type="Pfam" id="PF00672">
    <property type="entry name" value="HAMP"/>
    <property type="match status" value="1"/>
</dbReference>
<keyword evidence="10" id="KW-0812">Transmembrane</keyword>
<dbReference type="PANTHER" id="PTHR44936">
    <property type="entry name" value="SENSOR PROTEIN CREC"/>
    <property type="match status" value="1"/>
</dbReference>
<dbReference type="CDD" id="cd06225">
    <property type="entry name" value="HAMP"/>
    <property type="match status" value="1"/>
</dbReference>
<evidence type="ECO:0000256" key="3">
    <source>
        <dbReference type="ARBA" id="ARBA00012438"/>
    </source>
</evidence>
<dbReference type="PROSITE" id="PS50109">
    <property type="entry name" value="HIS_KIN"/>
    <property type="match status" value="1"/>
</dbReference>
<keyword evidence="8 13" id="KW-0418">Kinase</keyword>
<dbReference type="EMBL" id="JBEPMN010000019">
    <property type="protein sequence ID" value="MET3663118.1"/>
    <property type="molecule type" value="Genomic_DNA"/>
</dbReference>
<proteinExistence type="predicted"/>
<dbReference type="PANTHER" id="PTHR44936:SF10">
    <property type="entry name" value="SENSOR PROTEIN RSTB"/>
    <property type="match status" value="1"/>
</dbReference>
<dbReference type="InterPro" id="IPR003660">
    <property type="entry name" value="HAMP_dom"/>
</dbReference>
<evidence type="ECO:0000256" key="7">
    <source>
        <dbReference type="ARBA" id="ARBA00022741"/>
    </source>
</evidence>
<keyword evidence="7" id="KW-0547">Nucleotide-binding</keyword>
<dbReference type="SUPFAM" id="SSF55874">
    <property type="entry name" value="ATPase domain of HSP90 chaperone/DNA topoisomerase II/histidine kinase"/>
    <property type="match status" value="1"/>
</dbReference>
<dbReference type="PRINTS" id="PR00344">
    <property type="entry name" value="BCTRLSENSOR"/>
</dbReference>
<keyword evidence="9" id="KW-0067">ATP-binding</keyword>
<dbReference type="Gene3D" id="1.10.287.130">
    <property type="match status" value="1"/>
</dbReference>
<feature type="transmembrane region" description="Helical" evidence="10">
    <location>
        <begin position="139"/>
        <end position="157"/>
    </location>
</feature>
<evidence type="ECO:0000256" key="1">
    <source>
        <dbReference type="ARBA" id="ARBA00000085"/>
    </source>
</evidence>
<dbReference type="InterPro" id="IPR004358">
    <property type="entry name" value="Sig_transdc_His_kin-like_C"/>
</dbReference>
<organism evidence="13 14">
    <name type="scientific">Aquamicrobium ahrensii</name>
    <dbReference type="NCBI Taxonomy" id="469551"/>
    <lineage>
        <taxon>Bacteria</taxon>
        <taxon>Pseudomonadati</taxon>
        <taxon>Pseudomonadota</taxon>
        <taxon>Alphaproteobacteria</taxon>
        <taxon>Hyphomicrobiales</taxon>
        <taxon>Phyllobacteriaceae</taxon>
        <taxon>Aquamicrobium</taxon>
    </lineage>
</organism>
<feature type="domain" description="Histidine kinase" evidence="11">
    <location>
        <begin position="218"/>
        <end position="416"/>
    </location>
</feature>
<dbReference type="Pfam" id="PF02518">
    <property type="entry name" value="HATPase_c"/>
    <property type="match status" value="1"/>
</dbReference>
<accession>A0ABV2KPW6</accession>
<dbReference type="InterPro" id="IPR036097">
    <property type="entry name" value="HisK_dim/P_sf"/>
</dbReference>
<sequence length="417" mass="45234">MRNSLFVKVYLTLLASLVVVALASAIFVRLSHDEEDRGWAARRDAFLAAMLPADADMQETRIVLARLGEAFDADITVFTADGGTIASVGPPLPFAMPDNRGHFRRGEDRRRLSARLPDGRVVAARLGGNFFGPPRANPLIWLALIAGITGLIAWPIVRHLTGRLERLRRGVEVWGGGDLALRAPVEGKDEVAAVAESFNRAAERIEGLVAAHRSLLANASHELRSPLARLRMASDLNEAAPSEARRREIMRNLSELDELVEEILLASRLDHAGTVELTDDVDLLALVAEEGARHGVEVTGEAATVKGNARLLARLVRNLIQNALRHGAPPVSAEVRSHGSAVELAVRDHGQGIAEAERERVFEPFYRPSGRSEHASGWGLGLSLVRQIAQHHGANVRQEGPTDGGACFIVTFPTKHD</sequence>